<dbReference type="Proteomes" id="UP000007875">
    <property type="component" value="Unassembled WGS sequence"/>
</dbReference>
<reference evidence="9" key="3">
    <citation type="submission" date="2025-09" db="UniProtKB">
        <authorList>
            <consortium name="Ensembl"/>
        </authorList>
    </citation>
    <scope>IDENTIFICATION</scope>
</reference>
<organism evidence="9 10">
    <name type="scientific">Ciona savignyi</name>
    <name type="common">Pacific transparent sea squirt</name>
    <dbReference type="NCBI Taxonomy" id="51511"/>
    <lineage>
        <taxon>Eukaryota</taxon>
        <taxon>Metazoa</taxon>
        <taxon>Chordata</taxon>
        <taxon>Tunicata</taxon>
        <taxon>Ascidiacea</taxon>
        <taxon>Phlebobranchia</taxon>
        <taxon>Cionidae</taxon>
        <taxon>Ciona</taxon>
    </lineage>
</organism>
<protein>
    <recommendedName>
        <fullName evidence="8">Claudin</fullName>
    </recommendedName>
</protein>
<evidence type="ECO:0000256" key="8">
    <source>
        <dbReference type="RuleBase" id="RU060637"/>
    </source>
</evidence>
<dbReference type="Pfam" id="PF00822">
    <property type="entry name" value="PMP22_Claudin"/>
    <property type="match status" value="1"/>
</dbReference>
<dbReference type="InterPro" id="IPR017974">
    <property type="entry name" value="Claudin_CS"/>
</dbReference>
<evidence type="ECO:0000256" key="4">
    <source>
        <dbReference type="ARBA" id="ARBA00022692"/>
    </source>
</evidence>
<evidence type="ECO:0000256" key="3">
    <source>
        <dbReference type="ARBA" id="ARBA00022475"/>
    </source>
</evidence>
<feature type="transmembrane region" description="Helical" evidence="8">
    <location>
        <begin position="83"/>
        <end position="104"/>
    </location>
</feature>
<keyword evidence="5 8" id="KW-0965">Cell junction</keyword>
<accession>H2Z188</accession>
<dbReference type="AlphaFoldDB" id="H2Z188"/>
<keyword evidence="3 8" id="KW-1003">Cell membrane</keyword>
<keyword evidence="10" id="KW-1185">Reference proteome</keyword>
<reference evidence="9" key="2">
    <citation type="submission" date="2025-08" db="UniProtKB">
        <authorList>
            <consortium name="Ensembl"/>
        </authorList>
    </citation>
    <scope>IDENTIFICATION</scope>
</reference>
<dbReference type="eggNOG" id="ENOG502QR8Z">
    <property type="taxonomic scope" value="Eukaryota"/>
</dbReference>
<evidence type="ECO:0000313" key="9">
    <source>
        <dbReference type="Ensembl" id="ENSCSAVP00000011350.1"/>
    </source>
</evidence>
<dbReference type="PROSITE" id="PS01346">
    <property type="entry name" value="CLAUDIN"/>
    <property type="match status" value="1"/>
</dbReference>
<evidence type="ECO:0000256" key="2">
    <source>
        <dbReference type="ARBA" id="ARBA00022427"/>
    </source>
</evidence>
<dbReference type="Gene3D" id="1.20.140.150">
    <property type="match status" value="1"/>
</dbReference>
<dbReference type="InterPro" id="IPR006187">
    <property type="entry name" value="Claudin"/>
</dbReference>
<evidence type="ECO:0000256" key="6">
    <source>
        <dbReference type="ARBA" id="ARBA00022989"/>
    </source>
</evidence>
<reference evidence="10" key="1">
    <citation type="submission" date="2003-08" db="EMBL/GenBank/DDBJ databases">
        <authorList>
            <person name="Birren B."/>
            <person name="Nusbaum C."/>
            <person name="Abebe A."/>
            <person name="Abouelleil A."/>
            <person name="Adekoya E."/>
            <person name="Ait-zahra M."/>
            <person name="Allen N."/>
            <person name="Allen T."/>
            <person name="An P."/>
            <person name="Anderson M."/>
            <person name="Anderson S."/>
            <person name="Arachchi H."/>
            <person name="Armbruster J."/>
            <person name="Bachantsang P."/>
            <person name="Baldwin J."/>
            <person name="Barry A."/>
            <person name="Bayul T."/>
            <person name="Blitshsteyn B."/>
            <person name="Bloom T."/>
            <person name="Blye J."/>
            <person name="Boguslavskiy L."/>
            <person name="Borowsky M."/>
            <person name="Boukhgalter B."/>
            <person name="Brunache A."/>
            <person name="Butler J."/>
            <person name="Calixte N."/>
            <person name="Calvo S."/>
            <person name="Camarata J."/>
            <person name="Campo K."/>
            <person name="Chang J."/>
            <person name="Cheshatsang Y."/>
            <person name="Citroen M."/>
            <person name="Collymore A."/>
            <person name="Considine T."/>
            <person name="Cook A."/>
            <person name="Cooke P."/>
            <person name="Corum B."/>
            <person name="Cuomo C."/>
            <person name="David R."/>
            <person name="Dawoe T."/>
            <person name="Degray S."/>
            <person name="Dodge S."/>
            <person name="Dooley K."/>
            <person name="Dorje P."/>
            <person name="Dorjee K."/>
            <person name="Dorris L."/>
            <person name="Duffey N."/>
            <person name="Dupes A."/>
            <person name="Elkins T."/>
            <person name="Engels R."/>
            <person name="Erickson J."/>
            <person name="Farina A."/>
            <person name="Faro S."/>
            <person name="Ferreira P."/>
            <person name="Fischer H."/>
            <person name="Fitzgerald M."/>
            <person name="Foley K."/>
            <person name="Gage D."/>
            <person name="Galagan J."/>
            <person name="Gearin G."/>
            <person name="Gnerre S."/>
            <person name="Gnirke A."/>
            <person name="Goyette A."/>
            <person name="Graham J."/>
            <person name="Grandbois E."/>
            <person name="Gyaltsen K."/>
            <person name="Hafez N."/>
            <person name="Hagopian D."/>
            <person name="Hagos B."/>
            <person name="Hall J."/>
            <person name="Hatcher B."/>
            <person name="Heller A."/>
            <person name="Higgins H."/>
            <person name="Honan T."/>
            <person name="Horn A."/>
            <person name="Houde N."/>
            <person name="Hughes L."/>
            <person name="Hulme W."/>
            <person name="Husby E."/>
            <person name="Iliev I."/>
            <person name="Jaffe D."/>
            <person name="Jones C."/>
            <person name="Kamal M."/>
            <person name="Kamat A."/>
            <person name="Kamvysselis M."/>
            <person name="Karlsson E."/>
            <person name="Kells C."/>
            <person name="Kieu A."/>
            <person name="Kisner P."/>
            <person name="Kodira C."/>
            <person name="Kulbokas E."/>
            <person name="Labutti K."/>
            <person name="Lama D."/>
            <person name="Landers T."/>
            <person name="Leger J."/>
            <person name="Levine S."/>
            <person name="Lewis D."/>
            <person name="Lewis T."/>
            <person name="Lindblad-toh K."/>
            <person name="Liu X."/>
            <person name="Lokyitsang T."/>
            <person name="Lokyitsang Y."/>
            <person name="Lucien O."/>
            <person name="Lui A."/>
            <person name="Ma L.J."/>
            <person name="Mabbitt R."/>
            <person name="Macdonald J."/>
            <person name="Maclean C."/>
            <person name="Major J."/>
            <person name="Manning J."/>
            <person name="Marabella R."/>
            <person name="Maru K."/>
            <person name="Matthews C."/>
            <person name="Mauceli E."/>
            <person name="Mccarthy M."/>
            <person name="Mcdonough S."/>
            <person name="Mcghee T."/>
            <person name="Meldrim J."/>
            <person name="Meneus L."/>
            <person name="Mesirov J."/>
            <person name="Mihalev A."/>
            <person name="Mihova T."/>
            <person name="Mikkelsen T."/>
            <person name="Mlenga V."/>
            <person name="Moru K."/>
            <person name="Mozes J."/>
            <person name="Mulrain L."/>
            <person name="Munson G."/>
            <person name="Naylor J."/>
            <person name="Newes C."/>
            <person name="Nguyen C."/>
            <person name="Nguyen N."/>
            <person name="Nguyen T."/>
            <person name="Nicol R."/>
            <person name="Nielsen C."/>
            <person name="Nizzari M."/>
            <person name="Norbu C."/>
            <person name="Norbu N."/>
            <person name="O'donnell P."/>
            <person name="Okoawo O."/>
            <person name="O'leary S."/>
            <person name="Omotosho B."/>
            <person name="O'neill K."/>
            <person name="Osman S."/>
            <person name="Parker S."/>
            <person name="Perrin D."/>
            <person name="Phunkhang P."/>
            <person name="Piqani B."/>
            <person name="Purcell S."/>
            <person name="Rachupka T."/>
            <person name="Ramasamy U."/>
            <person name="Rameau R."/>
            <person name="Ray V."/>
            <person name="Raymond C."/>
            <person name="Retta R."/>
            <person name="Richardson S."/>
            <person name="Rise C."/>
            <person name="Rodriguez J."/>
            <person name="Rogers J."/>
            <person name="Rogov P."/>
            <person name="Rutman M."/>
            <person name="Schupbach R."/>
            <person name="Seaman C."/>
            <person name="Settipalli S."/>
            <person name="Sharpe T."/>
            <person name="Sheridan J."/>
            <person name="Sherpa N."/>
            <person name="Shi J."/>
            <person name="Smirnov S."/>
            <person name="Smith C."/>
            <person name="Sougnez C."/>
            <person name="Spencer B."/>
            <person name="Stalker J."/>
            <person name="Stange-thomann N."/>
            <person name="Stavropoulos S."/>
            <person name="Stetson K."/>
            <person name="Stone C."/>
            <person name="Stone S."/>
            <person name="Stubbs M."/>
            <person name="Talamas J."/>
            <person name="Tchuinga P."/>
            <person name="Tenzing P."/>
            <person name="Tesfaye S."/>
            <person name="Theodore J."/>
            <person name="Thoulutsang Y."/>
            <person name="Topham K."/>
            <person name="Towey S."/>
            <person name="Tsamla T."/>
            <person name="Tsomo N."/>
            <person name="Vallee D."/>
            <person name="Vassiliev H."/>
            <person name="Venkataraman V."/>
            <person name="Vinson J."/>
            <person name="Vo A."/>
            <person name="Wade C."/>
            <person name="Wang S."/>
            <person name="Wangchuk T."/>
            <person name="Wangdi T."/>
            <person name="Whittaker C."/>
            <person name="Wilkinson J."/>
            <person name="Wu Y."/>
            <person name="Wyman D."/>
            <person name="Yadav S."/>
            <person name="Yang S."/>
            <person name="Yang X."/>
            <person name="Yeager S."/>
            <person name="Yee E."/>
            <person name="Young G."/>
            <person name="Zainoun J."/>
            <person name="Zembeck L."/>
            <person name="Zimmer A."/>
            <person name="Zody M."/>
            <person name="Lander E."/>
        </authorList>
    </citation>
    <scope>NUCLEOTIDE SEQUENCE [LARGE SCALE GENOMIC DNA]</scope>
</reference>
<proteinExistence type="inferred from homology"/>
<dbReference type="Ensembl" id="ENSCSAVT00000011483.1">
    <property type="protein sequence ID" value="ENSCSAVP00000011350.1"/>
    <property type="gene ID" value="ENSCSAVG00000006643.1"/>
</dbReference>
<dbReference type="PANTHER" id="PTHR12002">
    <property type="entry name" value="CLAUDIN"/>
    <property type="match status" value="1"/>
</dbReference>
<dbReference type="GeneTree" id="ENSGT00940000155387"/>
<keyword evidence="2 8" id="KW-0796">Tight junction</keyword>
<dbReference type="GO" id="GO:0005198">
    <property type="term" value="F:structural molecule activity"/>
    <property type="evidence" value="ECO:0007669"/>
    <property type="project" value="InterPro"/>
</dbReference>
<comment type="similarity">
    <text evidence="1 8">Belongs to the claudin family.</text>
</comment>
<dbReference type="GO" id="GO:0005923">
    <property type="term" value="C:bicellular tight junction"/>
    <property type="evidence" value="ECO:0007669"/>
    <property type="project" value="UniProtKB-SubCell"/>
</dbReference>
<feature type="transmembrane region" description="Helical" evidence="8">
    <location>
        <begin position="6"/>
        <end position="25"/>
    </location>
</feature>
<name>H2Z188_CIOSA</name>
<evidence type="ECO:0000256" key="7">
    <source>
        <dbReference type="ARBA" id="ARBA00023136"/>
    </source>
</evidence>
<keyword evidence="6 8" id="KW-1133">Transmembrane helix</keyword>
<dbReference type="InParanoid" id="H2Z188"/>
<evidence type="ECO:0000256" key="1">
    <source>
        <dbReference type="ARBA" id="ARBA00008295"/>
    </source>
</evidence>
<comment type="subcellular location">
    <subcellularLocation>
        <location evidence="8">Cell junction</location>
        <location evidence="8">Tight junction</location>
    </subcellularLocation>
    <subcellularLocation>
        <location evidence="8">Cell membrane</location>
        <topology evidence="8">Multi-pass membrane protein</topology>
    </subcellularLocation>
</comment>
<evidence type="ECO:0000313" key="10">
    <source>
        <dbReference type="Proteomes" id="UP000007875"/>
    </source>
</evidence>
<dbReference type="STRING" id="51511.ENSCSAVP00000011350"/>
<keyword evidence="7 8" id="KW-0472">Membrane</keyword>
<feature type="transmembrane region" description="Helical" evidence="8">
    <location>
        <begin position="124"/>
        <end position="146"/>
    </location>
</feature>
<keyword evidence="4 8" id="KW-0812">Transmembrane</keyword>
<sequence>MANNCPAVGLVLGLISTVGILYALASKEWKRNSAASSQNVNRGINSYEGLWIRCTSPYPGQFQCDNFDESSLALPASLQAQRAMMCLSAIAAVAALAAGTIGLHCIKVMEGTKAKTYTGRGGGILMMLAGALCVAAVSWYAADVIYQFHVEVILNSTFAYELGSAIYVGWVAGGLALIAGALMACCTCGNDEDTESYPAYTYKPPSAKPAHNTEYV</sequence>
<dbReference type="PRINTS" id="PR01077">
    <property type="entry name" value="CLAUDIN"/>
</dbReference>
<dbReference type="InterPro" id="IPR004031">
    <property type="entry name" value="PMP22/EMP/MP20/Claudin"/>
</dbReference>
<evidence type="ECO:0000256" key="5">
    <source>
        <dbReference type="ARBA" id="ARBA00022949"/>
    </source>
</evidence>
<dbReference type="GO" id="GO:0005886">
    <property type="term" value="C:plasma membrane"/>
    <property type="evidence" value="ECO:0007669"/>
    <property type="project" value="UniProtKB-SubCell"/>
</dbReference>
<comment type="function">
    <text evidence="8">Claudins function as major constituents of the tight junction complexes that regulate the permeability of epithelia.</text>
</comment>
<feature type="transmembrane region" description="Helical" evidence="8">
    <location>
        <begin position="158"/>
        <end position="184"/>
    </location>
</feature>